<dbReference type="AlphaFoldDB" id="A0A507E6T5"/>
<keyword evidence="2" id="KW-0812">Transmembrane</keyword>
<feature type="transmembrane region" description="Helical" evidence="2">
    <location>
        <begin position="244"/>
        <end position="264"/>
    </location>
</feature>
<protein>
    <submittedName>
        <fullName evidence="3">Uncharacterized protein</fullName>
    </submittedName>
</protein>
<gene>
    <name evidence="3" type="ORF">PhCBS80983_g02369</name>
</gene>
<feature type="transmembrane region" description="Helical" evidence="2">
    <location>
        <begin position="44"/>
        <end position="63"/>
    </location>
</feature>
<dbReference type="Proteomes" id="UP000318582">
    <property type="component" value="Unassembled WGS sequence"/>
</dbReference>
<evidence type="ECO:0000256" key="2">
    <source>
        <dbReference type="SAM" id="Phobius"/>
    </source>
</evidence>
<comment type="caution">
    <text evidence="3">The sequence shown here is derived from an EMBL/GenBank/DDBJ whole genome shotgun (WGS) entry which is preliminary data.</text>
</comment>
<feature type="region of interest" description="Disordered" evidence="1">
    <location>
        <begin position="302"/>
        <end position="326"/>
    </location>
</feature>
<feature type="transmembrane region" description="Helical" evidence="2">
    <location>
        <begin position="270"/>
        <end position="289"/>
    </location>
</feature>
<feature type="transmembrane region" description="Helical" evidence="2">
    <location>
        <begin position="185"/>
        <end position="210"/>
    </location>
</feature>
<keyword evidence="2" id="KW-1133">Transmembrane helix</keyword>
<sequence>MHTIDDPYCHFVVLANGTTLISYSGSYGAWETEQMPCQGINLRFANILISIAALLMSSACLAVAYRNGKKRGWTIYNVVMTLGPMLFTIGNVMELYSTVDYFQWNGKADWSHLPKLFWYHGALAMAFVQGFRIEFILIALNKPRHWDRYLVGSLVSLGYFGFLVAVTLFFMGIRYGADTVPLNFATVYIGFYMIVGTLDVVLSVAILSICANNVALLKTFDTLSIASDSTEAANRFVRLNRIPAIAQLFGDAFCCICFIAGALFDGGYTTSVVSILALPSQNLFLLYSIECMRRAQQCTRPATATNSSEVGGGPTTFGKEVGGPTTKRTGELARFIVHHLT</sequence>
<organism evidence="3 4">
    <name type="scientific">Powellomyces hirtus</name>
    <dbReference type="NCBI Taxonomy" id="109895"/>
    <lineage>
        <taxon>Eukaryota</taxon>
        <taxon>Fungi</taxon>
        <taxon>Fungi incertae sedis</taxon>
        <taxon>Chytridiomycota</taxon>
        <taxon>Chytridiomycota incertae sedis</taxon>
        <taxon>Chytridiomycetes</taxon>
        <taxon>Spizellomycetales</taxon>
        <taxon>Powellomycetaceae</taxon>
        <taxon>Powellomyces</taxon>
    </lineage>
</organism>
<dbReference type="EMBL" id="QEAQ01000023">
    <property type="protein sequence ID" value="TPX59602.1"/>
    <property type="molecule type" value="Genomic_DNA"/>
</dbReference>
<name>A0A507E6T5_9FUNG</name>
<keyword evidence="2" id="KW-0472">Membrane</keyword>
<feature type="transmembrane region" description="Helical" evidence="2">
    <location>
        <begin position="75"/>
        <end position="96"/>
    </location>
</feature>
<feature type="transmembrane region" description="Helical" evidence="2">
    <location>
        <begin position="149"/>
        <end position="173"/>
    </location>
</feature>
<reference evidence="3 4" key="1">
    <citation type="journal article" date="2019" name="Sci. Rep.">
        <title>Comparative genomics of chytrid fungi reveal insights into the obligate biotrophic and pathogenic lifestyle of Synchytrium endobioticum.</title>
        <authorList>
            <person name="van de Vossenberg B.T.L.H."/>
            <person name="Warris S."/>
            <person name="Nguyen H.D.T."/>
            <person name="van Gent-Pelzer M.P.E."/>
            <person name="Joly D.L."/>
            <person name="van de Geest H.C."/>
            <person name="Bonants P.J.M."/>
            <person name="Smith D.S."/>
            <person name="Levesque C.A."/>
            <person name="van der Lee T.A.J."/>
        </authorList>
    </citation>
    <scope>NUCLEOTIDE SEQUENCE [LARGE SCALE GENOMIC DNA]</scope>
    <source>
        <strain evidence="3 4">CBS 809.83</strain>
    </source>
</reference>
<evidence type="ECO:0000313" key="4">
    <source>
        <dbReference type="Proteomes" id="UP000318582"/>
    </source>
</evidence>
<keyword evidence="4" id="KW-1185">Reference proteome</keyword>
<proteinExistence type="predicted"/>
<evidence type="ECO:0000313" key="3">
    <source>
        <dbReference type="EMBL" id="TPX59602.1"/>
    </source>
</evidence>
<feature type="transmembrane region" description="Helical" evidence="2">
    <location>
        <begin position="116"/>
        <end position="137"/>
    </location>
</feature>
<evidence type="ECO:0000256" key="1">
    <source>
        <dbReference type="SAM" id="MobiDB-lite"/>
    </source>
</evidence>
<accession>A0A507E6T5</accession>